<name>A0A369JDW8_HYPMA</name>
<reference evidence="1" key="1">
    <citation type="submission" date="2018-04" db="EMBL/GenBank/DDBJ databases">
        <title>Whole genome sequencing of Hypsizygus marmoreus.</title>
        <authorList>
            <person name="Choi I.-G."/>
            <person name="Min B."/>
            <person name="Kim J.-G."/>
            <person name="Kim S."/>
            <person name="Oh Y.-L."/>
            <person name="Kong W.-S."/>
            <person name="Park H."/>
            <person name="Jeong J."/>
            <person name="Song E.-S."/>
        </authorList>
    </citation>
    <scope>NUCLEOTIDE SEQUENCE [LARGE SCALE GENOMIC DNA]</scope>
    <source>
        <strain evidence="1">51987-8</strain>
    </source>
</reference>
<accession>A0A369JDW8</accession>
<gene>
    <name evidence="1" type="ORF">Hypma_002039</name>
</gene>
<dbReference type="Proteomes" id="UP000076154">
    <property type="component" value="Unassembled WGS sequence"/>
</dbReference>
<dbReference type="AlphaFoldDB" id="A0A369JDW8"/>
<protein>
    <submittedName>
        <fullName evidence="1">Uncharacterized protein</fullName>
    </submittedName>
</protein>
<evidence type="ECO:0000313" key="1">
    <source>
        <dbReference type="EMBL" id="RDB17046.1"/>
    </source>
</evidence>
<keyword evidence="2" id="KW-1185">Reference proteome</keyword>
<comment type="caution">
    <text evidence="1">The sequence shown here is derived from an EMBL/GenBank/DDBJ whole genome shotgun (WGS) entry which is preliminary data.</text>
</comment>
<dbReference type="InParanoid" id="A0A369JDW8"/>
<dbReference type="EMBL" id="LUEZ02000119">
    <property type="protein sequence ID" value="RDB17046.1"/>
    <property type="molecule type" value="Genomic_DNA"/>
</dbReference>
<organism evidence="1 2">
    <name type="scientific">Hypsizygus marmoreus</name>
    <name type="common">White beech mushroom</name>
    <name type="synonym">Agaricus marmoreus</name>
    <dbReference type="NCBI Taxonomy" id="39966"/>
    <lineage>
        <taxon>Eukaryota</taxon>
        <taxon>Fungi</taxon>
        <taxon>Dikarya</taxon>
        <taxon>Basidiomycota</taxon>
        <taxon>Agaricomycotina</taxon>
        <taxon>Agaricomycetes</taxon>
        <taxon>Agaricomycetidae</taxon>
        <taxon>Agaricales</taxon>
        <taxon>Tricholomatineae</taxon>
        <taxon>Lyophyllaceae</taxon>
        <taxon>Hypsizygus</taxon>
    </lineage>
</organism>
<sequence length="166" mass="18613">MIDKMHCINAPPGSSLSETAHKDLDTPSLLLIIDSPKDFEHVHHMQIEDLFHATDISHTQQISQIDEAIQSTRATNAIYARQITQINEIIQNLVLKGYPSPSSHESSAETLEDNARWVKSDFSDIPTDAEPFNFLSMLPPVPTSYKITLLLFAPPAARFKDELPLH</sequence>
<evidence type="ECO:0000313" key="2">
    <source>
        <dbReference type="Proteomes" id="UP000076154"/>
    </source>
</evidence>
<proteinExistence type="predicted"/>